<dbReference type="GO" id="GO:0000981">
    <property type="term" value="F:DNA-binding transcription factor activity, RNA polymerase II-specific"/>
    <property type="evidence" value="ECO:0007669"/>
    <property type="project" value="TreeGrafter"/>
</dbReference>
<dbReference type="PANTHER" id="PTHR19818">
    <property type="entry name" value="ZINC FINGER PROTEIN ZIC AND GLI"/>
    <property type="match status" value="1"/>
</dbReference>
<evidence type="ECO:0000256" key="2">
    <source>
        <dbReference type="ARBA" id="ARBA00022737"/>
    </source>
</evidence>
<dbReference type="InParanoid" id="A0A0D1YSL1"/>
<dbReference type="PANTHER" id="PTHR19818:SF139">
    <property type="entry name" value="PAIR-RULE PROTEIN ODD-PAIRED"/>
    <property type="match status" value="1"/>
</dbReference>
<dbReference type="EMBL" id="KN847544">
    <property type="protein sequence ID" value="KIW03607.1"/>
    <property type="molecule type" value="Genomic_DNA"/>
</dbReference>
<evidence type="ECO:0000313" key="8">
    <source>
        <dbReference type="Proteomes" id="UP000053259"/>
    </source>
</evidence>
<name>A0A0D1YSL1_9PEZI</name>
<dbReference type="RefSeq" id="XP_016213476.1">
    <property type="nucleotide sequence ID" value="XM_016358857.1"/>
</dbReference>
<dbReference type="SMART" id="SM00355">
    <property type="entry name" value="ZnF_C2H2"/>
    <property type="match status" value="5"/>
</dbReference>
<keyword evidence="8" id="KW-1185">Reference proteome</keyword>
<keyword evidence="1" id="KW-0479">Metal-binding</keyword>
<dbReference type="PROSITE" id="PS00028">
    <property type="entry name" value="ZINC_FINGER_C2H2_1"/>
    <property type="match status" value="3"/>
</dbReference>
<dbReference type="InterPro" id="IPR013087">
    <property type="entry name" value="Znf_C2H2_type"/>
</dbReference>
<dbReference type="GO" id="GO:0005634">
    <property type="term" value="C:nucleus"/>
    <property type="evidence" value="ECO:0007669"/>
    <property type="project" value="UniProtKB-ARBA"/>
</dbReference>
<keyword evidence="2" id="KW-0677">Repeat</keyword>
<dbReference type="GO" id="GO:0008270">
    <property type="term" value="F:zinc ion binding"/>
    <property type="evidence" value="ECO:0007669"/>
    <property type="project" value="UniProtKB-KW"/>
</dbReference>
<evidence type="ECO:0000256" key="1">
    <source>
        <dbReference type="ARBA" id="ARBA00022723"/>
    </source>
</evidence>
<keyword evidence="3 5" id="KW-0863">Zinc-finger</keyword>
<dbReference type="HOGENOM" id="CLU_031491_2_0_1"/>
<evidence type="ECO:0000313" key="7">
    <source>
        <dbReference type="EMBL" id="KIW03607.1"/>
    </source>
</evidence>
<dbReference type="Gene3D" id="3.30.160.60">
    <property type="entry name" value="Classic Zinc Finger"/>
    <property type="match status" value="1"/>
</dbReference>
<feature type="domain" description="C2H2-type" evidence="6">
    <location>
        <begin position="7"/>
        <end position="33"/>
    </location>
</feature>
<gene>
    <name evidence="7" type="ORF">PV09_05360</name>
</gene>
<dbReference type="AlphaFoldDB" id="A0A0D1YSL1"/>
<dbReference type="OrthoDB" id="8117402at2759"/>
<dbReference type="GeneID" id="27313333"/>
<evidence type="ECO:0000256" key="4">
    <source>
        <dbReference type="ARBA" id="ARBA00022833"/>
    </source>
</evidence>
<evidence type="ECO:0000256" key="3">
    <source>
        <dbReference type="ARBA" id="ARBA00022771"/>
    </source>
</evidence>
<dbReference type="GO" id="GO:0000978">
    <property type="term" value="F:RNA polymerase II cis-regulatory region sequence-specific DNA binding"/>
    <property type="evidence" value="ECO:0007669"/>
    <property type="project" value="TreeGrafter"/>
</dbReference>
<reference evidence="7 8" key="1">
    <citation type="submission" date="2015-01" db="EMBL/GenBank/DDBJ databases">
        <title>The Genome Sequence of Ochroconis gallopava CBS43764.</title>
        <authorList>
            <consortium name="The Broad Institute Genomics Platform"/>
            <person name="Cuomo C."/>
            <person name="de Hoog S."/>
            <person name="Gorbushina A."/>
            <person name="Stielow B."/>
            <person name="Teixiera M."/>
            <person name="Abouelleil A."/>
            <person name="Chapman S.B."/>
            <person name="Priest M."/>
            <person name="Young S.K."/>
            <person name="Wortman J."/>
            <person name="Nusbaum C."/>
            <person name="Birren B."/>
        </authorList>
    </citation>
    <scope>NUCLEOTIDE SEQUENCE [LARGE SCALE GENOMIC DNA]</scope>
    <source>
        <strain evidence="7 8">CBS 43764</strain>
    </source>
</reference>
<evidence type="ECO:0000256" key="5">
    <source>
        <dbReference type="PROSITE-ProRule" id="PRU00042"/>
    </source>
</evidence>
<accession>A0A0D1YSL1</accession>
<organism evidence="7 8">
    <name type="scientific">Verruconis gallopava</name>
    <dbReference type="NCBI Taxonomy" id="253628"/>
    <lineage>
        <taxon>Eukaryota</taxon>
        <taxon>Fungi</taxon>
        <taxon>Dikarya</taxon>
        <taxon>Ascomycota</taxon>
        <taxon>Pezizomycotina</taxon>
        <taxon>Dothideomycetes</taxon>
        <taxon>Pleosporomycetidae</taxon>
        <taxon>Venturiales</taxon>
        <taxon>Sympoventuriaceae</taxon>
        <taxon>Verruconis</taxon>
    </lineage>
</organism>
<dbReference type="Proteomes" id="UP000053259">
    <property type="component" value="Unassembled WGS sequence"/>
</dbReference>
<proteinExistence type="predicted"/>
<protein>
    <recommendedName>
        <fullName evidence="6">C2H2-type domain-containing protein</fullName>
    </recommendedName>
</protein>
<dbReference type="VEuPathDB" id="FungiDB:PV09_05360"/>
<keyword evidence="4" id="KW-0862">Zinc</keyword>
<dbReference type="STRING" id="253628.A0A0D1YSL1"/>
<dbReference type="GO" id="GO:0010557">
    <property type="term" value="P:positive regulation of macromolecule biosynthetic process"/>
    <property type="evidence" value="ECO:0007669"/>
    <property type="project" value="UniProtKB-ARBA"/>
</dbReference>
<dbReference type="PROSITE" id="PS50157">
    <property type="entry name" value="ZINC_FINGER_C2H2_2"/>
    <property type="match status" value="1"/>
</dbReference>
<dbReference type="InterPro" id="IPR050329">
    <property type="entry name" value="GLI_C2H2-zinc-finger"/>
</dbReference>
<sequence>MAASKKIKCTFENCNEYFETSKEMKKHKKYATHHEYCHICDIDFKDWSTATAHKSQMSGMDIYRKTRKQYQREKDQGIFWSNREKFGKDYGELKFHKYFCKFCGAESHTESARQRHTLQVHPIDQGIKCPGCEETFPRAAGLVYHLEEGHCKKISATEFKGFRQHKTMVNKLLQDPSLLSEILSKDMYSFIDAACDHAKEGGVSLLDIKDDDITWDEEVLLPDVPVIKPSMPLEQQTWPALHSAVSNLSIKENISGTTEVGSRKATDGSMKLLAATKASPVANEWQEKQRVIYNEGRSSNILTFQFWNPAHPDYDPNRFWDPLIEKHRCPFPNCEKLFEVSLDCHRHIDKEHMLKKIRCPLCFKVFKSHHALIEHVERSSKCAIKHSRKFGQTLDEFSGGFLSHTIAAHPDLKAEDDGYEVGYVKFKSTVPTGWEKREQVTVSTMI</sequence>
<evidence type="ECO:0000259" key="6">
    <source>
        <dbReference type="PROSITE" id="PS50157"/>
    </source>
</evidence>